<reference evidence="1 2" key="1">
    <citation type="submission" date="2022-05" db="EMBL/GenBank/DDBJ databases">
        <authorList>
            <consortium name="Genoscope - CEA"/>
            <person name="William W."/>
        </authorList>
    </citation>
    <scope>NUCLEOTIDE SEQUENCE [LARGE SCALE GENOMIC DNA]</scope>
</reference>
<dbReference type="CDD" id="cd05481">
    <property type="entry name" value="retropepsin_like_LTR_1"/>
    <property type="match status" value="1"/>
</dbReference>
<accession>A0ABN8R7U5</accession>
<evidence type="ECO:0000313" key="2">
    <source>
        <dbReference type="Proteomes" id="UP001159427"/>
    </source>
</evidence>
<dbReference type="PANTHER" id="PTHR37984">
    <property type="entry name" value="PROTEIN CBG26694"/>
    <property type="match status" value="1"/>
</dbReference>
<dbReference type="InterPro" id="IPR021109">
    <property type="entry name" value="Peptidase_aspartic_dom_sf"/>
</dbReference>
<comment type="caution">
    <text evidence="1">The sequence shown here is derived from an EMBL/GenBank/DDBJ whole genome shotgun (WGS) entry which is preliminary data.</text>
</comment>
<dbReference type="EMBL" id="CALNXI010001621">
    <property type="protein sequence ID" value="CAH3173509.1"/>
    <property type="molecule type" value="Genomic_DNA"/>
</dbReference>
<name>A0ABN8R7U5_9CNID</name>
<sequence length="195" mass="21993">MVINDKKIKFQIDCEASINIITRCNTRKSHITPSNKTLKMWNGTEIKPLGTTSLKVTNPKTGKQYSIEIVVVPDDLTPLLGARTAQQMELITVVEDHFVSVPPPQKTSCEDIRSIATADKLVRRYPEVFARYLGTLPGTVQLRVDENAEPSITPSYGRHVKIQSDHKPLESILKKSLVCTPKCLQGMMMRRQKYD</sequence>
<gene>
    <name evidence="1" type="ORF">PEVE_00009090</name>
</gene>
<evidence type="ECO:0000313" key="1">
    <source>
        <dbReference type="EMBL" id="CAH3173509.1"/>
    </source>
</evidence>
<dbReference type="Gene3D" id="2.40.70.10">
    <property type="entry name" value="Acid Proteases"/>
    <property type="match status" value="1"/>
</dbReference>
<dbReference type="Proteomes" id="UP001159427">
    <property type="component" value="Unassembled WGS sequence"/>
</dbReference>
<proteinExistence type="predicted"/>
<dbReference type="PANTHER" id="PTHR37984:SF8">
    <property type="entry name" value="CCHC-TYPE DOMAIN-CONTAINING PROTEIN"/>
    <property type="match status" value="1"/>
</dbReference>
<keyword evidence="2" id="KW-1185">Reference proteome</keyword>
<organism evidence="1 2">
    <name type="scientific">Porites evermanni</name>
    <dbReference type="NCBI Taxonomy" id="104178"/>
    <lineage>
        <taxon>Eukaryota</taxon>
        <taxon>Metazoa</taxon>
        <taxon>Cnidaria</taxon>
        <taxon>Anthozoa</taxon>
        <taxon>Hexacorallia</taxon>
        <taxon>Scleractinia</taxon>
        <taxon>Fungiina</taxon>
        <taxon>Poritidae</taxon>
        <taxon>Porites</taxon>
    </lineage>
</organism>
<dbReference type="SUPFAM" id="SSF50630">
    <property type="entry name" value="Acid proteases"/>
    <property type="match status" value="1"/>
</dbReference>
<dbReference type="InterPro" id="IPR050951">
    <property type="entry name" value="Retrovirus_Pol_polyprotein"/>
</dbReference>
<protein>
    <submittedName>
        <fullName evidence="1">Uncharacterized protein</fullName>
    </submittedName>
</protein>